<evidence type="ECO:0000256" key="3">
    <source>
        <dbReference type="ARBA" id="ARBA00023125"/>
    </source>
</evidence>
<dbReference type="InterPro" id="IPR000055">
    <property type="entry name" value="Restrct_endonuc_typeI_TRD"/>
</dbReference>
<dbReference type="AlphaFoldDB" id="A0A1J5R4W6"/>
<evidence type="ECO:0000256" key="2">
    <source>
        <dbReference type="ARBA" id="ARBA00022747"/>
    </source>
</evidence>
<dbReference type="EMBL" id="MLJW01000723">
    <property type="protein sequence ID" value="OIQ83221.1"/>
    <property type="molecule type" value="Genomic_DNA"/>
</dbReference>
<dbReference type="InterPro" id="IPR044946">
    <property type="entry name" value="Restrct_endonuc_typeI_TRD_sf"/>
</dbReference>
<dbReference type="Pfam" id="PF01420">
    <property type="entry name" value="Methylase_S"/>
    <property type="match status" value="2"/>
</dbReference>
<feature type="domain" description="Type I restriction modification DNA specificity" evidence="4">
    <location>
        <begin position="244"/>
        <end position="395"/>
    </location>
</feature>
<evidence type="ECO:0000313" key="5">
    <source>
        <dbReference type="EMBL" id="OIQ83221.1"/>
    </source>
</evidence>
<proteinExistence type="inferred from homology"/>
<reference evidence="5" key="1">
    <citation type="submission" date="2016-10" db="EMBL/GenBank/DDBJ databases">
        <title>Sequence of Gallionella enrichment culture.</title>
        <authorList>
            <person name="Poehlein A."/>
            <person name="Muehling M."/>
            <person name="Daniel R."/>
        </authorList>
    </citation>
    <scope>NUCLEOTIDE SEQUENCE</scope>
</reference>
<dbReference type="GO" id="GO:0009307">
    <property type="term" value="P:DNA restriction-modification system"/>
    <property type="evidence" value="ECO:0007669"/>
    <property type="project" value="UniProtKB-KW"/>
</dbReference>
<organism evidence="5">
    <name type="scientific">mine drainage metagenome</name>
    <dbReference type="NCBI Taxonomy" id="410659"/>
    <lineage>
        <taxon>unclassified sequences</taxon>
        <taxon>metagenomes</taxon>
        <taxon>ecological metagenomes</taxon>
    </lineage>
</organism>
<dbReference type="CDD" id="cd17273">
    <property type="entry name" value="RMtype1_S_EcoJA69PI-TRD1-CR1_like"/>
    <property type="match status" value="1"/>
</dbReference>
<evidence type="ECO:0000259" key="4">
    <source>
        <dbReference type="Pfam" id="PF01420"/>
    </source>
</evidence>
<sequence length="451" mass="49115">MSSEWQFVAIEDIAAPHSNALSTGPFGSAISSKFFTDCGVPVIRGSNLSVNVSLRLIDDGIVFVAADKAAEFRRSVAKRGDLVFTCWGTINQVGLVDHRAGYDEYIVSNKQMKLTVDPAKADSLFLYYVFSGPEKQKEILDNGIGSSVPGFNLGQLKRHQALLPPLNEQKRISTFLGMLDDRITLLHETNTTLESIVQALFKSWFVDFDPVHAKQQGIAPEGLDEATVALFPDSFEESELGLVPKGWRVAKVGDVVESVGGGTPDTKEPSYWEPGVHCWTTPKDLSGIQAPVLLTTERKFSATGLAKVSSGLLPIGTLLLSSRAPIGYLAIAQIPLAINQGYIAMLPSSQLPPIYMLFWCRQNMEIIKGRANGSTFMEISKKAFRPIPALVPPAPALEAFVGMAGALFDRLVENEKQAETLTELRDTLLPRLISGQLRLPEAEAAMEEIVA</sequence>
<name>A0A1J5R4W6_9ZZZZ</name>
<dbReference type="Gene3D" id="1.10.287.1120">
    <property type="entry name" value="Bipartite methylase S protein"/>
    <property type="match status" value="1"/>
</dbReference>
<evidence type="ECO:0000256" key="1">
    <source>
        <dbReference type="ARBA" id="ARBA00010923"/>
    </source>
</evidence>
<dbReference type="PANTHER" id="PTHR30408:SF13">
    <property type="entry name" value="TYPE I RESTRICTION ENZYME HINDI SPECIFICITY SUBUNIT"/>
    <property type="match status" value="1"/>
</dbReference>
<gene>
    <name evidence="5" type="ORF">GALL_349840</name>
</gene>
<comment type="caution">
    <text evidence="5">The sequence shown here is derived from an EMBL/GenBank/DDBJ whole genome shotgun (WGS) entry which is preliminary data.</text>
</comment>
<dbReference type="GO" id="GO:0003677">
    <property type="term" value="F:DNA binding"/>
    <property type="evidence" value="ECO:0007669"/>
    <property type="project" value="UniProtKB-KW"/>
</dbReference>
<keyword evidence="3" id="KW-0238">DNA-binding</keyword>
<accession>A0A1J5R4W6</accession>
<dbReference type="Gene3D" id="3.90.220.20">
    <property type="entry name" value="DNA methylase specificity domains"/>
    <property type="match status" value="2"/>
</dbReference>
<dbReference type="SUPFAM" id="SSF116734">
    <property type="entry name" value="DNA methylase specificity domain"/>
    <property type="match status" value="2"/>
</dbReference>
<protein>
    <submittedName>
        <fullName evidence="5">EcoKI restriction-modification system protein HsdS</fullName>
    </submittedName>
</protein>
<keyword evidence="2" id="KW-0680">Restriction system</keyword>
<dbReference type="InterPro" id="IPR052021">
    <property type="entry name" value="Type-I_RS_S_subunit"/>
</dbReference>
<feature type="domain" description="Type I restriction modification DNA specificity" evidence="4">
    <location>
        <begin position="79"/>
        <end position="194"/>
    </location>
</feature>
<comment type="similarity">
    <text evidence="1">Belongs to the type-I restriction system S methylase family.</text>
</comment>
<dbReference type="PANTHER" id="PTHR30408">
    <property type="entry name" value="TYPE-1 RESTRICTION ENZYME ECOKI SPECIFICITY PROTEIN"/>
    <property type="match status" value="1"/>
</dbReference>